<dbReference type="PANTHER" id="PTHR35561:SF1">
    <property type="entry name" value="RNA 2',3'-CYCLIC PHOSPHODIESTERASE"/>
    <property type="match status" value="1"/>
</dbReference>
<dbReference type="HAMAP" id="MF_01940">
    <property type="entry name" value="RNA_CPDase"/>
    <property type="match status" value="1"/>
</dbReference>
<dbReference type="PANTHER" id="PTHR35561">
    <property type="entry name" value="RNA 2',3'-CYCLIC PHOSPHODIESTERASE"/>
    <property type="match status" value="1"/>
</dbReference>
<dbReference type="EMBL" id="CP026994">
    <property type="protein sequence ID" value="QLH05645.1"/>
    <property type="molecule type" value="Genomic_DNA"/>
</dbReference>
<dbReference type="Gene3D" id="3.90.1140.10">
    <property type="entry name" value="Cyclic phosphodiesterase"/>
    <property type="match status" value="1"/>
</dbReference>
<keyword evidence="1 2" id="KW-0378">Hydrolase</keyword>
<feature type="active site" description="Proton acceptor" evidence="2">
    <location>
        <position position="123"/>
    </location>
</feature>
<evidence type="ECO:0000256" key="2">
    <source>
        <dbReference type="HAMAP-Rule" id="MF_01940"/>
    </source>
</evidence>
<feature type="short sequence motif" description="HXTX 1" evidence="2">
    <location>
        <begin position="38"/>
        <end position="41"/>
    </location>
</feature>
<comment type="catalytic activity">
    <reaction evidence="2">
        <text>a 3'-end 2',3'-cyclophospho-ribonucleotide-RNA + H2O = a 3'-end 2'-phospho-ribonucleotide-RNA + H(+)</text>
        <dbReference type="Rhea" id="RHEA:11828"/>
        <dbReference type="Rhea" id="RHEA-COMP:10464"/>
        <dbReference type="Rhea" id="RHEA-COMP:17353"/>
        <dbReference type="ChEBI" id="CHEBI:15377"/>
        <dbReference type="ChEBI" id="CHEBI:15378"/>
        <dbReference type="ChEBI" id="CHEBI:83064"/>
        <dbReference type="ChEBI" id="CHEBI:173113"/>
        <dbReference type="EC" id="3.1.4.58"/>
    </reaction>
</comment>
<dbReference type="SUPFAM" id="SSF55144">
    <property type="entry name" value="LigT-like"/>
    <property type="match status" value="1"/>
</dbReference>
<organism evidence="4 5">
    <name type="scientific">Nitrosopumilus oxyclinae</name>
    <dbReference type="NCBI Taxonomy" id="1959104"/>
    <lineage>
        <taxon>Archaea</taxon>
        <taxon>Nitrososphaerota</taxon>
        <taxon>Nitrososphaeria</taxon>
        <taxon>Nitrosopumilales</taxon>
        <taxon>Nitrosopumilaceae</taxon>
        <taxon>Nitrosopumilus</taxon>
    </lineage>
</organism>
<dbReference type="InterPro" id="IPR004175">
    <property type="entry name" value="RNA_CPDase"/>
</dbReference>
<dbReference type="Proteomes" id="UP000509441">
    <property type="component" value="Chromosome"/>
</dbReference>
<dbReference type="GeneID" id="56062157"/>
<feature type="domain" description="Phosphoesterase HXTX" evidence="3">
    <location>
        <begin position="11"/>
        <end position="87"/>
    </location>
</feature>
<dbReference type="RefSeq" id="WP_179363656.1">
    <property type="nucleotide sequence ID" value="NZ_CP026994.1"/>
</dbReference>
<dbReference type="KEGG" id="nox:C5F49_09105"/>
<proteinExistence type="inferred from homology"/>
<evidence type="ECO:0000313" key="5">
    <source>
        <dbReference type="Proteomes" id="UP000509441"/>
    </source>
</evidence>
<evidence type="ECO:0000256" key="1">
    <source>
        <dbReference type="ARBA" id="ARBA00022801"/>
    </source>
</evidence>
<dbReference type="NCBIfam" id="TIGR02258">
    <property type="entry name" value="2_5_ligase"/>
    <property type="match status" value="1"/>
</dbReference>
<dbReference type="Pfam" id="PF02834">
    <property type="entry name" value="LigT_PEase"/>
    <property type="match status" value="1"/>
</dbReference>
<comment type="function">
    <text evidence="2">Hydrolyzes RNA 2',3'-cyclic phosphodiester to an RNA 2'-phosphomonoester.</text>
</comment>
<dbReference type="InterPro" id="IPR014051">
    <property type="entry name" value="Phosphoesterase_HXTX"/>
</dbReference>
<protein>
    <recommendedName>
        <fullName evidence="2">RNA 2',3'-cyclic phosphodiesterase</fullName>
        <shortName evidence="2">RNA 2',3'-CPDase</shortName>
        <ecNumber evidence="2">3.1.4.58</ecNumber>
    </recommendedName>
</protein>
<dbReference type="AlphaFoldDB" id="A0A7D5RFD9"/>
<name>A0A7D5RFD9_9ARCH</name>
<dbReference type="EC" id="3.1.4.58" evidence="2"/>
<keyword evidence="5" id="KW-1185">Reference proteome</keyword>
<feature type="short sequence motif" description="HXTX 2" evidence="2">
    <location>
        <begin position="123"/>
        <end position="126"/>
    </location>
</feature>
<sequence>MRVFVAIEISNNNIINAIKKFQKGVNIDAKPVELKNLHFTLQFLGEISEEITQKIIQSLKTIEFSSFDVNLKEIGVFPKPKFPRVIWIGTDEVGGNMLIRLSKKVEKMLEPLGFFSDKPFKPHITVFRIKKKIGDISGEMENYKMIDFGIQKVSNIKLKKSVLTTNGPIYSDLMEVTAKK</sequence>
<reference evidence="4 5" key="1">
    <citation type="submission" date="2018-02" db="EMBL/GenBank/DDBJ databases">
        <title>Complete genome of Nitrosopumilus oxyclinae HCE1.</title>
        <authorList>
            <person name="Qin W."/>
            <person name="Zheng Y."/>
            <person name="Stahl D.A."/>
        </authorList>
    </citation>
    <scope>NUCLEOTIDE SEQUENCE [LARGE SCALE GENOMIC DNA]</scope>
    <source>
        <strain evidence="4 5">HCE1</strain>
    </source>
</reference>
<evidence type="ECO:0000259" key="3">
    <source>
        <dbReference type="Pfam" id="PF02834"/>
    </source>
</evidence>
<dbReference type="OrthoDB" id="44091at2157"/>
<gene>
    <name evidence="4" type="primary">thpR</name>
    <name evidence="4" type="ORF">C5F49_09105</name>
</gene>
<dbReference type="GO" id="GO:0008664">
    <property type="term" value="F:RNA 2',3'-cyclic 3'-phosphodiesterase activity"/>
    <property type="evidence" value="ECO:0007669"/>
    <property type="project" value="UniProtKB-EC"/>
</dbReference>
<accession>A0A7D5RFD9</accession>
<feature type="active site" description="Proton donor" evidence="2">
    <location>
        <position position="38"/>
    </location>
</feature>
<evidence type="ECO:0000313" key="4">
    <source>
        <dbReference type="EMBL" id="QLH05645.1"/>
    </source>
</evidence>
<dbReference type="InterPro" id="IPR009097">
    <property type="entry name" value="Cyclic_Pdiesterase"/>
</dbReference>
<comment type="similarity">
    <text evidence="2">Belongs to the 2H phosphoesterase superfamily. ThpR family.</text>
</comment>
<dbReference type="GO" id="GO:0004113">
    <property type="term" value="F:2',3'-cyclic-nucleotide 3'-phosphodiesterase activity"/>
    <property type="evidence" value="ECO:0007669"/>
    <property type="project" value="InterPro"/>
</dbReference>